<comment type="caution">
    <text evidence="11">The sequence shown here is derived from an EMBL/GenBank/DDBJ whole genome shotgun (WGS) entry which is preliminary data.</text>
</comment>
<comment type="function">
    <text evidence="1">Required for arbuscular mycorrhiza (AM) development during AM symbiosis with AM fungi (e.g. Glomeromycota intraradices).</text>
</comment>
<accession>A0A540MF55</accession>
<comment type="subcellular location">
    <subcellularLocation>
        <location evidence="2">Secreted</location>
        <location evidence="2">Extracellular space</location>
        <location evidence="2">Apoplast</location>
    </subcellularLocation>
</comment>
<comment type="similarity">
    <text evidence="3">Belongs to the peptidase S8 family.</text>
</comment>
<evidence type="ECO:0000256" key="7">
    <source>
        <dbReference type="ARBA" id="ARBA00022801"/>
    </source>
</evidence>
<evidence type="ECO:0000256" key="4">
    <source>
        <dbReference type="ARBA" id="ARBA00022523"/>
    </source>
</evidence>
<sequence length="137" mass="14597">MDRDFPATMKLGNGRTITGVSLYRGRMKLSTNKQYPVVYLGSNSTIHNPSSLCLEGTLDRRVVAGKIVICDRGISPRVQKGEVVKEAGGVGMILANTAANGEELVADCHLVPAVAVGENEAKGIKHYASTSPRAMQL</sequence>
<dbReference type="EMBL" id="VIEB01000273">
    <property type="protein sequence ID" value="TQD97378.1"/>
    <property type="molecule type" value="Genomic_DNA"/>
</dbReference>
<keyword evidence="4" id="KW-0052">Apoplast</keyword>
<keyword evidence="5" id="KW-0645">Protease</keyword>
<dbReference type="Pfam" id="PF02225">
    <property type="entry name" value="PA"/>
    <property type="match status" value="1"/>
</dbReference>
<evidence type="ECO:0000256" key="2">
    <source>
        <dbReference type="ARBA" id="ARBA00004271"/>
    </source>
</evidence>
<keyword evidence="6" id="KW-0732">Signal</keyword>
<dbReference type="Gene3D" id="3.50.30.30">
    <property type="match status" value="1"/>
</dbReference>
<evidence type="ECO:0000313" key="12">
    <source>
        <dbReference type="Proteomes" id="UP000315295"/>
    </source>
</evidence>
<proteinExistence type="inferred from homology"/>
<gene>
    <name evidence="11" type="ORF">C1H46_016957</name>
</gene>
<dbReference type="GO" id="GO:0006508">
    <property type="term" value="P:proteolysis"/>
    <property type="evidence" value="ECO:0007669"/>
    <property type="project" value="UniProtKB-KW"/>
</dbReference>
<dbReference type="FunFam" id="3.50.30.30:FF:000005">
    <property type="entry name" value="subtilisin-like protease SBT1.5"/>
    <property type="match status" value="1"/>
</dbReference>
<dbReference type="GO" id="GO:0009610">
    <property type="term" value="P:response to symbiotic fungus"/>
    <property type="evidence" value="ECO:0007669"/>
    <property type="project" value="UniProtKB-ARBA"/>
</dbReference>
<name>A0A540MF55_MALBA</name>
<dbReference type="AlphaFoldDB" id="A0A540MF55"/>
<dbReference type="InterPro" id="IPR046450">
    <property type="entry name" value="PA_dom_sf"/>
</dbReference>
<evidence type="ECO:0000256" key="1">
    <source>
        <dbReference type="ARBA" id="ARBA00002076"/>
    </source>
</evidence>
<keyword evidence="9" id="KW-0325">Glycoprotein</keyword>
<evidence type="ECO:0000256" key="5">
    <source>
        <dbReference type="ARBA" id="ARBA00022670"/>
    </source>
</evidence>
<dbReference type="Proteomes" id="UP000315295">
    <property type="component" value="Unassembled WGS sequence"/>
</dbReference>
<evidence type="ECO:0000256" key="9">
    <source>
        <dbReference type="ARBA" id="ARBA00023180"/>
    </source>
</evidence>
<dbReference type="CDD" id="cd02120">
    <property type="entry name" value="PA_subtilisin_like"/>
    <property type="match status" value="1"/>
</dbReference>
<evidence type="ECO:0000259" key="10">
    <source>
        <dbReference type="Pfam" id="PF02225"/>
    </source>
</evidence>
<keyword evidence="8" id="KW-0720">Serine protease</keyword>
<dbReference type="InterPro" id="IPR045051">
    <property type="entry name" value="SBT"/>
</dbReference>
<keyword evidence="7" id="KW-0378">Hydrolase</keyword>
<evidence type="ECO:0000256" key="6">
    <source>
        <dbReference type="ARBA" id="ARBA00022729"/>
    </source>
</evidence>
<evidence type="ECO:0000256" key="8">
    <source>
        <dbReference type="ARBA" id="ARBA00022825"/>
    </source>
</evidence>
<dbReference type="PANTHER" id="PTHR10795">
    <property type="entry name" value="PROPROTEIN CONVERTASE SUBTILISIN/KEXIN"/>
    <property type="match status" value="1"/>
</dbReference>
<protein>
    <recommendedName>
        <fullName evidence="10">PA domain-containing protein</fullName>
    </recommendedName>
</protein>
<dbReference type="STRING" id="106549.A0A540MF55"/>
<evidence type="ECO:0000313" key="11">
    <source>
        <dbReference type="EMBL" id="TQD97378.1"/>
    </source>
</evidence>
<organism evidence="11 12">
    <name type="scientific">Malus baccata</name>
    <name type="common">Siberian crab apple</name>
    <name type="synonym">Pyrus baccata</name>
    <dbReference type="NCBI Taxonomy" id="106549"/>
    <lineage>
        <taxon>Eukaryota</taxon>
        <taxon>Viridiplantae</taxon>
        <taxon>Streptophyta</taxon>
        <taxon>Embryophyta</taxon>
        <taxon>Tracheophyta</taxon>
        <taxon>Spermatophyta</taxon>
        <taxon>Magnoliopsida</taxon>
        <taxon>eudicotyledons</taxon>
        <taxon>Gunneridae</taxon>
        <taxon>Pentapetalae</taxon>
        <taxon>rosids</taxon>
        <taxon>fabids</taxon>
        <taxon>Rosales</taxon>
        <taxon>Rosaceae</taxon>
        <taxon>Amygdaloideae</taxon>
        <taxon>Maleae</taxon>
        <taxon>Malus</taxon>
    </lineage>
</organism>
<evidence type="ECO:0000256" key="3">
    <source>
        <dbReference type="ARBA" id="ARBA00011073"/>
    </source>
</evidence>
<dbReference type="SUPFAM" id="SSF52025">
    <property type="entry name" value="PA domain"/>
    <property type="match status" value="1"/>
</dbReference>
<reference evidence="11 12" key="1">
    <citation type="journal article" date="2019" name="G3 (Bethesda)">
        <title>Sequencing of a Wild Apple (Malus baccata) Genome Unravels the Differences Between Cultivated and Wild Apple Species Regarding Disease Resistance and Cold Tolerance.</title>
        <authorList>
            <person name="Chen X."/>
        </authorList>
    </citation>
    <scope>NUCLEOTIDE SEQUENCE [LARGE SCALE GENOMIC DNA]</scope>
    <source>
        <strain evidence="12">cv. Shandingzi</strain>
        <tissue evidence="11">Leaves</tissue>
    </source>
</reference>
<dbReference type="GO" id="GO:0048046">
    <property type="term" value="C:apoplast"/>
    <property type="evidence" value="ECO:0007669"/>
    <property type="project" value="UniProtKB-SubCell"/>
</dbReference>
<dbReference type="InterPro" id="IPR003137">
    <property type="entry name" value="PA_domain"/>
</dbReference>
<feature type="domain" description="PA" evidence="10">
    <location>
        <begin position="34"/>
        <end position="122"/>
    </location>
</feature>
<dbReference type="GO" id="GO:0008236">
    <property type="term" value="F:serine-type peptidase activity"/>
    <property type="evidence" value="ECO:0007669"/>
    <property type="project" value="UniProtKB-KW"/>
</dbReference>
<keyword evidence="12" id="KW-1185">Reference proteome</keyword>